<dbReference type="EMBL" id="VOFY01000017">
    <property type="protein sequence ID" value="KAA8583743.1"/>
    <property type="molecule type" value="Genomic_DNA"/>
</dbReference>
<keyword evidence="2" id="KW-1185">Reference proteome</keyword>
<proteinExistence type="predicted"/>
<accession>A0A5J5CSI4</accession>
<feature type="non-terminal residue" evidence="1">
    <location>
        <position position="98"/>
    </location>
</feature>
<protein>
    <submittedName>
        <fullName evidence="1">Uncharacterized protein</fullName>
    </submittedName>
</protein>
<reference evidence="1 2" key="1">
    <citation type="submission" date="2019-08" db="EMBL/GenBank/DDBJ databases">
        <title>A chromosome-level genome assembly, high-density linkage maps, and genome scans reveal the genomic architecture of hybrid incompatibilities underlying speciation via character displacement in darters (Percidae: Etheostominae).</title>
        <authorList>
            <person name="Moran R.L."/>
            <person name="Catchen J.M."/>
            <person name="Fuller R.C."/>
        </authorList>
    </citation>
    <scope>NUCLEOTIDE SEQUENCE [LARGE SCALE GENOMIC DNA]</scope>
    <source>
        <strain evidence="1">EspeVRDwgs_2016</strain>
        <tissue evidence="1">Muscle</tissue>
    </source>
</reference>
<comment type="caution">
    <text evidence="1">The sequence shown here is derived from an EMBL/GenBank/DDBJ whole genome shotgun (WGS) entry which is preliminary data.</text>
</comment>
<name>A0A5J5CSI4_9PERO</name>
<dbReference type="AlphaFoldDB" id="A0A5J5CSI4"/>
<evidence type="ECO:0000313" key="1">
    <source>
        <dbReference type="EMBL" id="KAA8583743.1"/>
    </source>
</evidence>
<organism evidence="1 2">
    <name type="scientific">Etheostoma spectabile</name>
    <name type="common">orangethroat darter</name>
    <dbReference type="NCBI Taxonomy" id="54343"/>
    <lineage>
        <taxon>Eukaryota</taxon>
        <taxon>Metazoa</taxon>
        <taxon>Chordata</taxon>
        <taxon>Craniata</taxon>
        <taxon>Vertebrata</taxon>
        <taxon>Euteleostomi</taxon>
        <taxon>Actinopterygii</taxon>
        <taxon>Neopterygii</taxon>
        <taxon>Teleostei</taxon>
        <taxon>Neoteleostei</taxon>
        <taxon>Acanthomorphata</taxon>
        <taxon>Eupercaria</taxon>
        <taxon>Perciformes</taxon>
        <taxon>Percoidei</taxon>
        <taxon>Percidae</taxon>
        <taxon>Etheostomatinae</taxon>
        <taxon>Etheostoma</taxon>
    </lineage>
</organism>
<sequence length="98" mass="10396">MMAVLICTMIDKSCHSSEANVCCPSCVNSLCIYISGFPSATASVLRASGAAVVRRLALLLLRVVEQRWLFKGFAVMTAKENASSQRSPLKGGVSEGPC</sequence>
<dbReference type="Proteomes" id="UP000327493">
    <property type="component" value="Chromosome 17"/>
</dbReference>
<evidence type="ECO:0000313" key="2">
    <source>
        <dbReference type="Proteomes" id="UP000327493"/>
    </source>
</evidence>
<gene>
    <name evidence="1" type="ORF">FQN60_014951</name>
</gene>